<dbReference type="InterPro" id="IPR050625">
    <property type="entry name" value="ParA/MinD_ATPase"/>
</dbReference>
<evidence type="ECO:0000313" key="5">
    <source>
        <dbReference type="EMBL" id="MCQ1058870.1"/>
    </source>
</evidence>
<sequence>MNTTTSRSKNDNLSTTKKTPLPVSLSGWIISENENFVHPLADYFLQWTNVKFNTFTQFSLSAQLKNKSEIKKPDLIIIDGDIDWVSITTKIKSNLSNQTPIILISNDSSAEILKKALKLEIKDVLSIPFDELELDQIIFNCSNLKSVNRKQGKTTIFINAKGGMGSSIISTSVAHMIALQNESTVLIDPDAQFGSTSSLLSTPPKYTLSEALSQVDSLDEYATSGLLTKHESGLRFIPNRTEHLLDTVPDFDSESFREFLEHIKNGFQHIIVDVSRGLDNNIYPALSSADNIFIVIQQNIPSIKEASILIKKLKHLFGYSSQQISVIVNRYSKNLEISPDEIKESLHCETVLLVPNDYLSVSASTNLGELLATHFEKKPIVKSLKEVTNLITEKQEIEAKGVRRFFTFLRS</sequence>
<feature type="domain" description="Response regulatory" evidence="4">
    <location>
        <begin position="26"/>
        <end position="142"/>
    </location>
</feature>
<dbReference type="EMBL" id="JANEYT010000025">
    <property type="protein sequence ID" value="MCQ1058870.1"/>
    <property type="molecule type" value="Genomic_DNA"/>
</dbReference>
<reference evidence="5 6" key="1">
    <citation type="submission" date="2022-07" db="EMBL/GenBank/DDBJ databases">
        <title>Photobacterium pectinilyticum sp. nov., a marine bacterium isolated from surface seawater of Qingdao offshore.</title>
        <authorList>
            <person name="Wang X."/>
        </authorList>
    </citation>
    <scope>NUCLEOTIDE SEQUENCE [LARGE SCALE GENOMIC DNA]</scope>
    <source>
        <strain evidence="5 6">ZSDE20</strain>
    </source>
</reference>
<dbReference type="Proteomes" id="UP001524460">
    <property type="component" value="Unassembled WGS sequence"/>
</dbReference>
<dbReference type="InterPro" id="IPR011006">
    <property type="entry name" value="CheY-like_superfamily"/>
</dbReference>
<evidence type="ECO:0000256" key="1">
    <source>
        <dbReference type="ARBA" id="ARBA00022741"/>
    </source>
</evidence>
<evidence type="ECO:0000256" key="3">
    <source>
        <dbReference type="PROSITE-ProRule" id="PRU00169"/>
    </source>
</evidence>
<dbReference type="RefSeq" id="WP_255042898.1">
    <property type="nucleotide sequence ID" value="NZ_JANEYT010000025.1"/>
</dbReference>
<proteinExistence type="predicted"/>
<dbReference type="PANTHER" id="PTHR43384:SF6">
    <property type="entry name" value="SEPTUM SITE-DETERMINING PROTEIN MIND HOMOLOG, CHLOROPLASTIC"/>
    <property type="match status" value="1"/>
</dbReference>
<dbReference type="PROSITE" id="PS50110">
    <property type="entry name" value="RESPONSE_REGULATORY"/>
    <property type="match status" value="1"/>
</dbReference>
<gene>
    <name evidence="5" type="ORF">NHN17_12475</name>
</gene>
<dbReference type="InterPro" id="IPR001789">
    <property type="entry name" value="Sig_transdc_resp-reg_receiver"/>
</dbReference>
<feature type="modified residue" description="4-aspartylphosphate" evidence="3">
    <location>
        <position position="79"/>
    </location>
</feature>
<keyword evidence="2" id="KW-0067">ATP-binding</keyword>
<dbReference type="PANTHER" id="PTHR43384">
    <property type="entry name" value="SEPTUM SITE-DETERMINING PROTEIN MIND HOMOLOG, CHLOROPLASTIC-RELATED"/>
    <property type="match status" value="1"/>
</dbReference>
<evidence type="ECO:0000313" key="6">
    <source>
        <dbReference type="Proteomes" id="UP001524460"/>
    </source>
</evidence>
<evidence type="ECO:0000259" key="4">
    <source>
        <dbReference type="PROSITE" id="PS50110"/>
    </source>
</evidence>
<keyword evidence="3" id="KW-0597">Phosphoprotein</keyword>
<dbReference type="InterPro" id="IPR025669">
    <property type="entry name" value="AAA_dom"/>
</dbReference>
<organism evidence="5 6">
    <name type="scientific">Photobacterium pectinilyticum</name>
    <dbReference type="NCBI Taxonomy" id="2906793"/>
    <lineage>
        <taxon>Bacteria</taxon>
        <taxon>Pseudomonadati</taxon>
        <taxon>Pseudomonadota</taxon>
        <taxon>Gammaproteobacteria</taxon>
        <taxon>Vibrionales</taxon>
        <taxon>Vibrionaceae</taxon>
        <taxon>Photobacterium</taxon>
    </lineage>
</organism>
<keyword evidence="6" id="KW-1185">Reference proteome</keyword>
<comment type="caution">
    <text evidence="5">The sequence shown here is derived from an EMBL/GenBank/DDBJ whole genome shotgun (WGS) entry which is preliminary data.</text>
</comment>
<dbReference type="InterPro" id="IPR027417">
    <property type="entry name" value="P-loop_NTPase"/>
</dbReference>
<keyword evidence="1" id="KW-0547">Nucleotide-binding</keyword>
<dbReference type="SUPFAM" id="SSF52540">
    <property type="entry name" value="P-loop containing nucleoside triphosphate hydrolases"/>
    <property type="match status" value="1"/>
</dbReference>
<evidence type="ECO:0000256" key="2">
    <source>
        <dbReference type="ARBA" id="ARBA00022840"/>
    </source>
</evidence>
<accession>A0ABT1N2D1</accession>
<dbReference type="Gene3D" id="3.40.50.2300">
    <property type="match status" value="1"/>
</dbReference>
<dbReference type="Pfam" id="PF13614">
    <property type="entry name" value="AAA_31"/>
    <property type="match status" value="1"/>
</dbReference>
<dbReference type="SUPFAM" id="SSF52172">
    <property type="entry name" value="CheY-like"/>
    <property type="match status" value="1"/>
</dbReference>
<protein>
    <submittedName>
        <fullName evidence="5">AAA family ATPase</fullName>
    </submittedName>
</protein>
<name>A0ABT1N2D1_9GAMM</name>
<dbReference type="Gene3D" id="3.40.50.300">
    <property type="entry name" value="P-loop containing nucleotide triphosphate hydrolases"/>
    <property type="match status" value="1"/>
</dbReference>